<gene>
    <name evidence="2" type="ORF">F0919_16480</name>
</gene>
<proteinExistence type="predicted"/>
<evidence type="ECO:0000313" key="2">
    <source>
        <dbReference type="EMBL" id="KAA5532387.1"/>
    </source>
</evidence>
<dbReference type="EMBL" id="VWSH01000004">
    <property type="protein sequence ID" value="KAA5532387.1"/>
    <property type="molecule type" value="Genomic_DNA"/>
</dbReference>
<evidence type="ECO:0000313" key="3">
    <source>
        <dbReference type="Proteomes" id="UP000323632"/>
    </source>
</evidence>
<keyword evidence="3" id="KW-1185">Reference proteome</keyword>
<reference evidence="2 3" key="1">
    <citation type="submission" date="2019-09" db="EMBL/GenBank/DDBJ databases">
        <title>Genome sequence and assembly of Taibaiella sp.</title>
        <authorList>
            <person name="Chhetri G."/>
        </authorList>
    </citation>
    <scope>NUCLEOTIDE SEQUENCE [LARGE SCALE GENOMIC DNA]</scope>
    <source>
        <strain evidence="2 3">KVB11</strain>
    </source>
</reference>
<sequence length="364" mass="41763">MKDRLLSVKVNSATFCIIAHKLNPYTTMPFGVVDKIYHEDFLLNQPCLSCGSNFENKLIIYCKAFMTGPVTWWAWGKRGYVECVSCGALSDIHPSSKEFAEARRIYSAKRKPLYYYVPSIVFGGFSLLVTLAIIIGIAYNVATTNKQKLQGIWTSDDGRESLFFFKDNQYTLLESDTIIFGSYRVDNKSDELTIIINGERNIINRININNLPLDVDAYGSVTFKKALSLGEGDNPYEKKFNHWRIKANRAESKSEVKDRVIAYLKYLQLRYNWAITNDLTYLPPEVYSPVLQAQNGIGVYEASLPLWKPIFYTDENYVTASKFLYYSFPKGRHINADEKNVFKRNLKAIDAYVESAKRTNIDPY</sequence>
<comment type="caution">
    <text evidence="2">The sequence shown here is derived from an EMBL/GenBank/DDBJ whole genome shotgun (WGS) entry which is preliminary data.</text>
</comment>
<feature type="transmembrane region" description="Helical" evidence="1">
    <location>
        <begin position="113"/>
        <end position="139"/>
    </location>
</feature>
<name>A0A5M6CB77_9BACT</name>
<keyword evidence="1" id="KW-0472">Membrane</keyword>
<protein>
    <submittedName>
        <fullName evidence="2">Uncharacterized protein</fullName>
    </submittedName>
</protein>
<keyword evidence="1" id="KW-0812">Transmembrane</keyword>
<evidence type="ECO:0000256" key="1">
    <source>
        <dbReference type="SAM" id="Phobius"/>
    </source>
</evidence>
<dbReference type="Proteomes" id="UP000323632">
    <property type="component" value="Unassembled WGS sequence"/>
</dbReference>
<keyword evidence="1" id="KW-1133">Transmembrane helix</keyword>
<organism evidence="2 3">
    <name type="scientific">Taibaiella lutea</name>
    <dbReference type="NCBI Taxonomy" id="2608001"/>
    <lineage>
        <taxon>Bacteria</taxon>
        <taxon>Pseudomonadati</taxon>
        <taxon>Bacteroidota</taxon>
        <taxon>Chitinophagia</taxon>
        <taxon>Chitinophagales</taxon>
        <taxon>Chitinophagaceae</taxon>
        <taxon>Taibaiella</taxon>
    </lineage>
</organism>
<accession>A0A5M6CB77</accession>
<dbReference type="AlphaFoldDB" id="A0A5M6CB77"/>